<dbReference type="AlphaFoldDB" id="A0A5M6CNT9"/>
<comment type="caution">
    <text evidence="1">The sequence shown here is derived from an EMBL/GenBank/DDBJ whole genome shotgun (WGS) entry which is preliminary data.</text>
</comment>
<keyword evidence="2" id="KW-1185">Reference proteome</keyword>
<organism evidence="1 2">
    <name type="scientific">Taibaiella lutea</name>
    <dbReference type="NCBI Taxonomy" id="2608001"/>
    <lineage>
        <taxon>Bacteria</taxon>
        <taxon>Pseudomonadati</taxon>
        <taxon>Bacteroidota</taxon>
        <taxon>Chitinophagia</taxon>
        <taxon>Chitinophagales</taxon>
        <taxon>Chitinophagaceae</taxon>
        <taxon>Taibaiella</taxon>
    </lineage>
</organism>
<sequence length="288" mass="33809">MLKLNGNVIGMKEQKYVLTKDTAIYNTIGTIKLDDKFIIVRSEEATFDINGNILNLKTSSLVDVKRNKMKDSMRVFYYKNDKLIGIRNISENKPADSFEFHYLRKGLLDYYRSFDVNGGVDYKMTYVYKGKKVFTIRKKDKGNFAIAMIKLKYKEDRISEWEYYDKEFRNTETRRFSYKENKDGNFDESYAVVDGNGTLRGGMTLLKDPSGNILEQSVVDSGRTVTAYFQYQYDTHQNKIKEKIYLGLEQANVENRYTYDTHDNWTRKEIFTNDVLTAIVTRSYNYGE</sequence>
<accession>A0A5M6CNT9</accession>
<reference evidence="1 2" key="1">
    <citation type="submission" date="2019-09" db="EMBL/GenBank/DDBJ databases">
        <title>Genome sequence and assembly of Taibaiella sp.</title>
        <authorList>
            <person name="Chhetri G."/>
        </authorList>
    </citation>
    <scope>NUCLEOTIDE SEQUENCE [LARGE SCALE GENOMIC DNA]</scope>
    <source>
        <strain evidence="1 2">KVB11</strain>
    </source>
</reference>
<protein>
    <submittedName>
        <fullName evidence="1">Uncharacterized protein</fullName>
    </submittedName>
</protein>
<proteinExistence type="predicted"/>
<dbReference type="Proteomes" id="UP000323632">
    <property type="component" value="Unassembled WGS sequence"/>
</dbReference>
<evidence type="ECO:0000313" key="1">
    <source>
        <dbReference type="EMBL" id="KAA5536804.1"/>
    </source>
</evidence>
<gene>
    <name evidence="1" type="ORF">F0919_03800</name>
</gene>
<dbReference type="RefSeq" id="WP_150031381.1">
    <property type="nucleotide sequence ID" value="NZ_VWSH01000001.1"/>
</dbReference>
<name>A0A5M6CNT9_9BACT</name>
<dbReference type="EMBL" id="VWSH01000001">
    <property type="protein sequence ID" value="KAA5536804.1"/>
    <property type="molecule type" value="Genomic_DNA"/>
</dbReference>
<evidence type="ECO:0000313" key="2">
    <source>
        <dbReference type="Proteomes" id="UP000323632"/>
    </source>
</evidence>